<keyword evidence="3" id="KW-0560">Oxidoreductase</keyword>
<evidence type="ECO:0000313" key="4">
    <source>
        <dbReference type="Proteomes" id="UP000321353"/>
    </source>
</evidence>
<dbReference type="InterPro" id="IPR055170">
    <property type="entry name" value="GFO_IDH_MocA-like_dom"/>
</dbReference>
<dbReference type="Pfam" id="PF22725">
    <property type="entry name" value="GFO_IDH_MocA_C3"/>
    <property type="match status" value="1"/>
</dbReference>
<dbReference type="EC" id="1.-.-.-" evidence="3"/>
<accession>A0A5B9MJ46</accession>
<feature type="domain" description="GFO/IDH/MocA-like oxidoreductase" evidence="2">
    <location>
        <begin position="132"/>
        <end position="231"/>
    </location>
</feature>
<dbReference type="Proteomes" id="UP000321353">
    <property type="component" value="Chromosome"/>
</dbReference>
<evidence type="ECO:0000259" key="2">
    <source>
        <dbReference type="Pfam" id="PF22725"/>
    </source>
</evidence>
<dbReference type="SUPFAM" id="SSF55347">
    <property type="entry name" value="Glyceraldehyde-3-phosphate dehydrogenase-like, C-terminal domain"/>
    <property type="match status" value="1"/>
</dbReference>
<feature type="domain" description="Gfo/Idh/MocA-like oxidoreductase N-terminal" evidence="1">
    <location>
        <begin position="5"/>
        <end position="123"/>
    </location>
</feature>
<dbReference type="Gene3D" id="3.30.360.10">
    <property type="entry name" value="Dihydrodipicolinate Reductase, domain 2"/>
    <property type="match status" value="1"/>
</dbReference>
<dbReference type="EMBL" id="CP036264">
    <property type="protein sequence ID" value="QEF99635.1"/>
    <property type="molecule type" value="Genomic_DNA"/>
</dbReference>
<dbReference type="SUPFAM" id="SSF51735">
    <property type="entry name" value="NAD(P)-binding Rossmann-fold domains"/>
    <property type="match status" value="1"/>
</dbReference>
<dbReference type="InterPro" id="IPR051450">
    <property type="entry name" value="Gfo/Idh/MocA_Oxidoreductases"/>
</dbReference>
<keyword evidence="4" id="KW-1185">Reference proteome</keyword>
<dbReference type="KEGG" id="smam:Mal15_37010"/>
<dbReference type="PANTHER" id="PTHR43377">
    <property type="entry name" value="BILIVERDIN REDUCTASE A"/>
    <property type="match status" value="1"/>
</dbReference>
<reference evidence="3 4" key="1">
    <citation type="submission" date="2019-02" db="EMBL/GenBank/DDBJ databases">
        <title>Planctomycetal bacteria perform biofilm scaping via a novel small molecule.</title>
        <authorList>
            <person name="Jeske O."/>
            <person name="Boedeker C."/>
            <person name="Wiegand S."/>
            <person name="Breitling P."/>
            <person name="Kallscheuer N."/>
            <person name="Jogler M."/>
            <person name="Rohde M."/>
            <person name="Petersen J."/>
            <person name="Medema M.H."/>
            <person name="Surup F."/>
            <person name="Jogler C."/>
        </authorList>
    </citation>
    <scope>NUCLEOTIDE SEQUENCE [LARGE SCALE GENOMIC DNA]</scope>
    <source>
        <strain evidence="3 4">Mal15</strain>
    </source>
</reference>
<dbReference type="InterPro" id="IPR000683">
    <property type="entry name" value="Gfo/Idh/MocA-like_OxRdtase_N"/>
</dbReference>
<proteinExistence type="predicted"/>
<dbReference type="AlphaFoldDB" id="A0A5B9MJ46"/>
<dbReference type="PANTHER" id="PTHR43377:SF1">
    <property type="entry name" value="BILIVERDIN REDUCTASE A"/>
    <property type="match status" value="1"/>
</dbReference>
<evidence type="ECO:0000259" key="1">
    <source>
        <dbReference type="Pfam" id="PF01408"/>
    </source>
</evidence>
<protein>
    <submittedName>
        <fullName evidence="3">Putative oxidoreductase YcjS</fullName>
        <ecNumber evidence="3">1.-.-.-</ecNumber>
    </submittedName>
</protein>
<dbReference type="GO" id="GO:0000166">
    <property type="term" value="F:nucleotide binding"/>
    <property type="evidence" value="ECO:0007669"/>
    <property type="project" value="InterPro"/>
</dbReference>
<dbReference type="Pfam" id="PF01408">
    <property type="entry name" value="GFO_IDH_MocA"/>
    <property type="match status" value="1"/>
</dbReference>
<gene>
    <name evidence="3" type="primary">ycjS_1</name>
    <name evidence="3" type="ORF">Mal15_37010</name>
</gene>
<dbReference type="Gene3D" id="3.40.50.720">
    <property type="entry name" value="NAD(P)-binding Rossmann-like Domain"/>
    <property type="match status" value="1"/>
</dbReference>
<dbReference type="GO" id="GO:0016491">
    <property type="term" value="F:oxidoreductase activity"/>
    <property type="evidence" value="ECO:0007669"/>
    <property type="project" value="UniProtKB-KW"/>
</dbReference>
<dbReference type="InterPro" id="IPR036291">
    <property type="entry name" value="NAD(P)-bd_dom_sf"/>
</dbReference>
<dbReference type="RefSeq" id="WP_147869000.1">
    <property type="nucleotide sequence ID" value="NZ_CP036264.1"/>
</dbReference>
<sequence>MSSEFRIGIVGCGKISRRHVEACLMSTKVAITALVDPAIDNAVALSKEFGVTANIAANIDQCINELDGVIIAAPNNFHREIAITCAGAGVHVLIEKPIAGNSEDAEAICLAHERAGTVCSVGFVTRYRSNNRQMHRLIQSGYFGEITEFAYQFGSRGGWAPLSAYNLDKEATGGGVLVVTGSHFLDRMIHWFGIPTESCLWTDSEGGPEANSFAAFRFDREEDASIHGSARFSKTVALPAGFVMKTSKGIVSLVDSPDARIKIRTGDDSPTLAIEPDDESGNIFHAQVEDFVRACRGQESSVVSGRDALQSVLLTEELYRNSGALGEAPSTGVLRQSVSH</sequence>
<evidence type="ECO:0000313" key="3">
    <source>
        <dbReference type="EMBL" id="QEF99635.1"/>
    </source>
</evidence>
<organism evidence="3 4">
    <name type="scientific">Stieleria maiorica</name>
    <dbReference type="NCBI Taxonomy" id="2795974"/>
    <lineage>
        <taxon>Bacteria</taxon>
        <taxon>Pseudomonadati</taxon>
        <taxon>Planctomycetota</taxon>
        <taxon>Planctomycetia</taxon>
        <taxon>Pirellulales</taxon>
        <taxon>Pirellulaceae</taxon>
        <taxon>Stieleria</taxon>
    </lineage>
</organism>
<name>A0A5B9MJ46_9BACT</name>